<protein>
    <submittedName>
        <fullName evidence="2">Uncharacterized protein</fullName>
    </submittedName>
</protein>
<comment type="caution">
    <text evidence="2">The sequence shown here is derived from an EMBL/GenBank/DDBJ whole genome shotgun (WGS) entry which is preliminary data.</text>
</comment>
<proteinExistence type="predicted"/>
<gene>
    <name evidence="2" type="ORF">HPB52_021575</name>
</gene>
<feature type="region of interest" description="Disordered" evidence="1">
    <location>
        <begin position="118"/>
        <end position="177"/>
    </location>
</feature>
<feature type="region of interest" description="Disordered" evidence="1">
    <location>
        <begin position="204"/>
        <end position="228"/>
    </location>
</feature>
<dbReference type="AlphaFoldDB" id="A0A9D4Q896"/>
<evidence type="ECO:0000313" key="3">
    <source>
        <dbReference type="Proteomes" id="UP000821837"/>
    </source>
</evidence>
<evidence type="ECO:0000256" key="1">
    <source>
        <dbReference type="SAM" id="MobiDB-lite"/>
    </source>
</evidence>
<dbReference type="EMBL" id="JABSTV010001248">
    <property type="protein sequence ID" value="KAH7969693.1"/>
    <property type="molecule type" value="Genomic_DNA"/>
</dbReference>
<reference evidence="2" key="1">
    <citation type="journal article" date="2020" name="Cell">
        <title>Large-Scale Comparative Analyses of Tick Genomes Elucidate Their Genetic Diversity and Vector Capacities.</title>
        <authorList>
            <consortium name="Tick Genome and Microbiome Consortium (TIGMIC)"/>
            <person name="Jia N."/>
            <person name="Wang J."/>
            <person name="Shi W."/>
            <person name="Du L."/>
            <person name="Sun Y."/>
            <person name="Zhan W."/>
            <person name="Jiang J.F."/>
            <person name="Wang Q."/>
            <person name="Zhang B."/>
            <person name="Ji P."/>
            <person name="Bell-Sakyi L."/>
            <person name="Cui X.M."/>
            <person name="Yuan T.T."/>
            <person name="Jiang B.G."/>
            <person name="Yang W.F."/>
            <person name="Lam T.T."/>
            <person name="Chang Q.C."/>
            <person name="Ding S.J."/>
            <person name="Wang X.J."/>
            <person name="Zhu J.G."/>
            <person name="Ruan X.D."/>
            <person name="Zhao L."/>
            <person name="Wei J.T."/>
            <person name="Ye R.Z."/>
            <person name="Que T.C."/>
            <person name="Du C.H."/>
            <person name="Zhou Y.H."/>
            <person name="Cheng J.X."/>
            <person name="Dai P.F."/>
            <person name="Guo W.B."/>
            <person name="Han X.H."/>
            <person name="Huang E.J."/>
            <person name="Li L.F."/>
            <person name="Wei W."/>
            <person name="Gao Y.C."/>
            <person name="Liu J.Z."/>
            <person name="Shao H.Z."/>
            <person name="Wang X."/>
            <person name="Wang C.C."/>
            <person name="Yang T.C."/>
            <person name="Huo Q.B."/>
            <person name="Li W."/>
            <person name="Chen H.Y."/>
            <person name="Chen S.E."/>
            <person name="Zhou L.G."/>
            <person name="Ni X.B."/>
            <person name="Tian J.H."/>
            <person name="Sheng Y."/>
            <person name="Liu T."/>
            <person name="Pan Y.S."/>
            <person name="Xia L.Y."/>
            <person name="Li J."/>
            <person name="Zhao F."/>
            <person name="Cao W.C."/>
        </authorList>
    </citation>
    <scope>NUCLEOTIDE SEQUENCE</scope>
    <source>
        <strain evidence="2">Rsan-2018</strain>
    </source>
</reference>
<keyword evidence="3" id="KW-1185">Reference proteome</keyword>
<sequence length="228" mass="24997">MADDDAAASTRATTSIEENLQDGKNATGISRKKTLESGGWFTATHHNSRLIAFSETGAEAVDKSTARSSPARFTTTASRRVALLPLSIISGKFAIYASILGIWQTYARHLTPLSARIAPSHSSRTDTPASPDVRYARKRTPRGRSVQGTPPEIEAPRGENKRAERHRSPRNRPTLPDSEKLVQQGLHFHIQVQIGIKTKLKSEIGVQDQTGSRNQKEAAEEAHNQEGR</sequence>
<name>A0A9D4Q896_RHISA</name>
<evidence type="ECO:0000313" key="2">
    <source>
        <dbReference type="EMBL" id="KAH7969693.1"/>
    </source>
</evidence>
<feature type="compositionally biased region" description="Polar residues" evidence="1">
    <location>
        <begin position="16"/>
        <end position="28"/>
    </location>
</feature>
<feature type="compositionally biased region" description="Basic and acidic residues" evidence="1">
    <location>
        <begin position="214"/>
        <end position="228"/>
    </location>
</feature>
<organism evidence="2 3">
    <name type="scientific">Rhipicephalus sanguineus</name>
    <name type="common">Brown dog tick</name>
    <name type="synonym">Ixodes sanguineus</name>
    <dbReference type="NCBI Taxonomy" id="34632"/>
    <lineage>
        <taxon>Eukaryota</taxon>
        <taxon>Metazoa</taxon>
        <taxon>Ecdysozoa</taxon>
        <taxon>Arthropoda</taxon>
        <taxon>Chelicerata</taxon>
        <taxon>Arachnida</taxon>
        <taxon>Acari</taxon>
        <taxon>Parasitiformes</taxon>
        <taxon>Ixodida</taxon>
        <taxon>Ixodoidea</taxon>
        <taxon>Ixodidae</taxon>
        <taxon>Rhipicephalinae</taxon>
        <taxon>Rhipicephalus</taxon>
        <taxon>Rhipicephalus</taxon>
    </lineage>
</organism>
<accession>A0A9D4Q896</accession>
<dbReference type="Proteomes" id="UP000821837">
    <property type="component" value="Unassembled WGS sequence"/>
</dbReference>
<feature type="region of interest" description="Disordered" evidence="1">
    <location>
        <begin position="1"/>
        <end position="29"/>
    </location>
</feature>
<reference evidence="2" key="2">
    <citation type="submission" date="2021-09" db="EMBL/GenBank/DDBJ databases">
        <authorList>
            <person name="Jia N."/>
            <person name="Wang J."/>
            <person name="Shi W."/>
            <person name="Du L."/>
            <person name="Sun Y."/>
            <person name="Zhan W."/>
            <person name="Jiang J."/>
            <person name="Wang Q."/>
            <person name="Zhang B."/>
            <person name="Ji P."/>
            <person name="Sakyi L.B."/>
            <person name="Cui X."/>
            <person name="Yuan T."/>
            <person name="Jiang B."/>
            <person name="Yang W."/>
            <person name="Lam T.T.-Y."/>
            <person name="Chang Q."/>
            <person name="Ding S."/>
            <person name="Wang X."/>
            <person name="Zhu J."/>
            <person name="Ruan X."/>
            <person name="Zhao L."/>
            <person name="Wei J."/>
            <person name="Que T."/>
            <person name="Du C."/>
            <person name="Cheng J."/>
            <person name="Dai P."/>
            <person name="Han X."/>
            <person name="Huang E."/>
            <person name="Gao Y."/>
            <person name="Liu J."/>
            <person name="Shao H."/>
            <person name="Ye R."/>
            <person name="Li L."/>
            <person name="Wei W."/>
            <person name="Wang X."/>
            <person name="Wang C."/>
            <person name="Huo Q."/>
            <person name="Li W."/>
            <person name="Guo W."/>
            <person name="Chen H."/>
            <person name="Chen S."/>
            <person name="Zhou L."/>
            <person name="Zhou L."/>
            <person name="Ni X."/>
            <person name="Tian J."/>
            <person name="Zhou Y."/>
            <person name="Sheng Y."/>
            <person name="Liu T."/>
            <person name="Pan Y."/>
            <person name="Xia L."/>
            <person name="Li J."/>
            <person name="Zhao F."/>
            <person name="Cao W."/>
        </authorList>
    </citation>
    <scope>NUCLEOTIDE SEQUENCE</scope>
    <source>
        <strain evidence="2">Rsan-2018</strain>
        <tissue evidence="2">Larvae</tissue>
    </source>
</reference>